<evidence type="ECO:0000313" key="2">
    <source>
        <dbReference type="EMBL" id="KAF5755873.1"/>
    </source>
</evidence>
<evidence type="ECO:0000313" key="3">
    <source>
        <dbReference type="Proteomes" id="UP000215914"/>
    </source>
</evidence>
<name>A0A9K3DKK1_HELAN</name>
<organism evidence="2 3">
    <name type="scientific">Helianthus annuus</name>
    <name type="common">Common sunflower</name>
    <dbReference type="NCBI Taxonomy" id="4232"/>
    <lineage>
        <taxon>Eukaryota</taxon>
        <taxon>Viridiplantae</taxon>
        <taxon>Streptophyta</taxon>
        <taxon>Embryophyta</taxon>
        <taxon>Tracheophyta</taxon>
        <taxon>Spermatophyta</taxon>
        <taxon>Magnoliopsida</taxon>
        <taxon>eudicotyledons</taxon>
        <taxon>Gunneridae</taxon>
        <taxon>Pentapetalae</taxon>
        <taxon>asterids</taxon>
        <taxon>campanulids</taxon>
        <taxon>Asterales</taxon>
        <taxon>Asteraceae</taxon>
        <taxon>Asteroideae</taxon>
        <taxon>Heliantheae alliance</taxon>
        <taxon>Heliantheae</taxon>
        <taxon>Helianthus</taxon>
    </lineage>
</organism>
<proteinExistence type="predicted"/>
<reference evidence="2" key="2">
    <citation type="submission" date="2020-06" db="EMBL/GenBank/DDBJ databases">
        <title>Helianthus annuus Genome sequencing and assembly Release 2.</title>
        <authorList>
            <person name="Gouzy J."/>
            <person name="Langlade N."/>
            <person name="Munos S."/>
        </authorList>
    </citation>
    <scope>NUCLEOTIDE SEQUENCE</scope>
    <source>
        <tissue evidence="2">Leaves</tissue>
    </source>
</reference>
<evidence type="ECO:0000256" key="1">
    <source>
        <dbReference type="SAM" id="MobiDB-lite"/>
    </source>
</evidence>
<dbReference type="Gramene" id="mRNA:HanXRQr2_Chr17g0807961">
    <property type="protein sequence ID" value="mRNA:HanXRQr2_Chr17g0807961"/>
    <property type="gene ID" value="HanXRQr2_Chr17g0807961"/>
</dbReference>
<accession>A0A9K3DKK1</accession>
<sequence length="77" mass="8788">MNRSLKYYIYTQSPFSPSYYYNGIATFIKDSCKSSNILVYWMINLSKQMESEVLMSDSSPQKCHSKLPEVTGTGSPD</sequence>
<reference evidence="2" key="1">
    <citation type="journal article" date="2017" name="Nature">
        <title>The sunflower genome provides insights into oil metabolism, flowering and Asterid evolution.</title>
        <authorList>
            <person name="Badouin H."/>
            <person name="Gouzy J."/>
            <person name="Grassa C.J."/>
            <person name="Murat F."/>
            <person name="Staton S.E."/>
            <person name="Cottret L."/>
            <person name="Lelandais-Briere C."/>
            <person name="Owens G.L."/>
            <person name="Carrere S."/>
            <person name="Mayjonade B."/>
            <person name="Legrand L."/>
            <person name="Gill N."/>
            <person name="Kane N.C."/>
            <person name="Bowers J.E."/>
            <person name="Hubner S."/>
            <person name="Bellec A."/>
            <person name="Berard A."/>
            <person name="Berges H."/>
            <person name="Blanchet N."/>
            <person name="Boniface M.C."/>
            <person name="Brunel D."/>
            <person name="Catrice O."/>
            <person name="Chaidir N."/>
            <person name="Claudel C."/>
            <person name="Donnadieu C."/>
            <person name="Faraut T."/>
            <person name="Fievet G."/>
            <person name="Helmstetter N."/>
            <person name="King M."/>
            <person name="Knapp S.J."/>
            <person name="Lai Z."/>
            <person name="Le Paslier M.C."/>
            <person name="Lippi Y."/>
            <person name="Lorenzon L."/>
            <person name="Mandel J.R."/>
            <person name="Marage G."/>
            <person name="Marchand G."/>
            <person name="Marquand E."/>
            <person name="Bret-Mestries E."/>
            <person name="Morien E."/>
            <person name="Nambeesan S."/>
            <person name="Nguyen T."/>
            <person name="Pegot-Espagnet P."/>
            <person name="Pouilly N."/>
            <person name="Raftis F."/>
            <person name="Sallet E."/>
            <person name="Schiex T."/>
            <person name="Thomas J."/>
            <person name="Vandecasteele C."/>
            <person name="Vares D."/>
            <person name="Vear F."/>
            <person name="Vautrin S."/>
            <person name="Crespi M."/>
            <person name="Mangin B."/>
            <person name="Burke J.M."/>
            <person name="Salse J."/>
            <person name="Munos S."/>
            <person name="Vincourt P."/>
            <person name="Rieseberg L.H."/>
            <person name="Langlade N.B."/>
        </authorList>
    </citation>
    <scope>NUCLEOTIDE SEQUENCE</scope>
    <source>
        <tissue evidence="2">Leaves</tissue>
    </source>
</reference>
<protein>
    <submittedName>
        <fullName evidence="2">Uncharacterized protein</fullName>
    </submittedName>
</protein>
<dbReference type="AlphaFoldDB" id="A0A9K3DKK1"/>
<comment type="caution">
    <text evidence="2">The sequence shown here is derived from an EMBL/GenBank/DDBJ whole genome shotgun (WGS) entry which is preliminary data.</text>
</comment>
<dbReference type="Proteomes" id="UP000215914">
    <property type="component" value="Unassembled WGS sequence"/>
</dbReference>
<dbReference type="EMBL" id="MNCJ02000332">
    <property type="protein sequence ID" value="KAF5755873.1"/>
    <property type="molecule type" value="Genomic_DNA"/>
</dbReference>
<feature type="region of interest" description="Disordered" evidence="1">
    <location>
        <begin position="56"/>
        <end position="77"/>
    </location>
</feature>
<gene>
    <name evidence="2" type="ORF">HanXRQr2_Chr17g0807961</name>
</gene>
<keyword evidence="3" id="KW-1185">Reference proteome</keyword>